<reference evidence="1" key="1">
    <citation type="submission" date="2014-09" db="EMBL/GenBank/DDBJ databases">
        <authorList>
            <person name="Magalhaes I.L.F."/>
            <person name="Oliveira U."/>
            <person name="Santos F.R."/>
            <person name="Vidigal T.H.D.A."/>
            <person name="Brescovit A.D."/>
            <person name="Santos A.J."/>
        </authorList>
    </citation>
    <scope>NUCLEOTIDE SEQUENCE</scope>
    <source>
        <tissue evidence="1">Shoot tissue taken approximately 20 cm above the soil surface</tissue>
    </source>
</reference>
<evidence type="ECO:0000313" key="1">
    <source>
        <dbReference type="EMBL" id="JAD28689.1"/>
    </source>
</evidence>
<protein>
    <submittedName>
        <fullName evidence="1">Uncharacterized protein</fullName>
    </submittedName>
</protein>
<dbReference type="EMBL" id="GBRH01269206">
    <property type="protein sequence ID" value="JAD28689.1"/>
    <property type="molecule type" value="Transcribed_RNA"/>
</dbReference>
<organism evidence="1">
    <name type="scientific">Arundo donax</name>
    <name type="common">Giant reed</name>
    <name type="synonym">Donax arundinaceus</name>
    <dbReference type="NCBI Taxonomy" id="35708"/>
    <lineage>
        <taxon>Eukaryota</taxon>
        <taxon>Viridiplantae</taxon>
        <taxon>Streptophyta</taxon>
        <taxon>Embryophyta</taxon>
        <taxon>Tracheophyta</taxon>
        <taxon>Spermatophyta</taxon>
        <taxon>Magnoliopsida</taxon>
        <taxon>Liliopsida</taxon>
        <taxon>Poales</taxon>
        <taxon>Poaceae</taxon>
        <taxon>PACMAD clade</taxon>
        <taxon>Arundinoideae</taxon>
        <taxon>Arundineae</taxon>
        <taxon>Arundo</taxon>
    </lineage>
</organism>
<name>A0A0A8YPP8_ARUDO</name>
<proteinExistence type="predicted"/>
<dbReference type="AlphaFoldDB" id="A0A0A8YPP8"/>
<sequence>MTYDPLSISAYDAPAEACERPGGGSDGCWDDI</sequence>
<accession>A0A0A8YPP8</accession>
<reference evidence="1" key="2">
    <citation type="journal article" date="2015" name="Data Brief">
        <title>Shoot transcriptome of the giant reed, Arundo donax.</title>
        <authorList>
            <person name="Barrero R.A."/>
            <person name="Guerrero F.D."/>
            <person name="Moolhuijzen P."/>
            <person name="Goolsby J.A."/>
            <person name="Tidwell J."/>
            <person name="Bellgard S.E."/>
            <person name="Bellgard M.I."/>
        </authorList>
    </citation>
    <scope>NUCLEOTIDE SEQUENCE</scope>
    <source>
        <tissue evidence="1">Shoot tissue taken approximately 20 cm above the soil surface</tissue>
    </source>
</reference>